<dbReference type="OrthoDB" id="3177213at2759"/>
<feature type="transmembrane region" description="Helical" evidence="1">
    <location>
        <begin position="312"/>
        <end position="333"/>
    </location>
</feature>
<accession>A0A6G1KD09</accession>
<evidence type="ECO:0000313" key="3">
    <source>
        <dbReference type="Proteomes" id="UP000799428"/>
    </source>
</evidence>
<keyword evidence="1" id="KW-0812">Transmembrane</keyword>
<gene>
    <name evidence="2" type="ORF">K504DRAFT_489740</name>
</gene>
<feature type="transmembrane region" description="Helical" evidence="1">
    <location>
        <begin position="107"/>
        <end position="127"/>
    </location>
</feature>
<evidence type="ECO:0000256" key="1">
    <source>
        <dbReference type="SAM" id="Phobius"/>
    </source>
</evidence>
<feature type="transmembrane region" description="Helical" evidence="1">
    <location>
        <begin position="376"/>
        <end position="397"/>
    </location>
</feature>
<dbReference type="PANTHER" id="PTHR42101:SF1">
    <property type="entry name" value="LOW TEMPERATURE REQUIREMENT A"/>
    <property type="match status" value="1"/>
</dbReference>
<feature type="transmembrane region" description="Helical" evidence="1">
    <location>
        <begin position="43"/>
        <end position="67"/>
    </location>
</feature>
<sequence>MVIASTLMAAILYAALTPAFPKTKYGKDEDGDDVIEPQASNVYIAWYIIALSETILTVGVSMFMRVISFKGTHMVQRMSLLTLIIFGEGIIVVCKSVSKIVKNDFLWTAPVVGQVIASILIIYFLYMSYFDRIHEDHFGTIKQQIWSFLHFPLHTVIVLVLQGVSILIIWRQAVQAMTDFESQIAVINNMTFADNVQLGYSAGQNFSDQLNYTINENVFFYVPKGIDVSTEQDKVNKALAEIAESYDSLMVDSKNATAAGIFSSAQDELYSATFTTLFDSLSVEIPEDKNESKEPASLEVLFNKYIDVFKLVVIYVFVTGGLALILNAFLGYLSLPAYKRTLSGYIRLAINFVAGIGLCMVTIIEVNEDSLATYMASAWIIPTVCITMFVCVLANHVRLPMRKQH</sequence>
<evidence type="ECO:0000313" key="2">
    <source>
        <dbReference type="EMBL" id="KAF2710708.1"/>
    </source>
</evidence>
<feature type="transmembrane region" description="Helical" evidence="1">
    <location>
        <begin position="148"/>
        <end position="170"/>
    </location>
</feature>
<dbReference type="Pfam" id="PF06772">
    <property type="entry name" value="LtrA"/>
    <property type="match status" value="1"/>
</dbReference>
<dbReference type="AlphaFoldDB" id="A0A6G1KD09"/>
<proteinExistence type="predicted"/>
<keyword evidence="1" id="KW-0472">Membrane</keyword>
<feature type="transmembrane region" description="Helical" evidence="1">
    <location>
        <begin position="79"/>
        <end position="101"/>
    </location>
</feature>
<dbReference type="PANTHER" id="PTHR42101">
    <property type="entry name" value="CHROMOSOME 16, WHOLE GENOME SHOTGUN SEQUENCE"/>
    <property type="match status" value="1"/>
</dbReference>
<dbReference type="Proteomes" id="UP000799428">
    <property type="component" value="Unassembled WGS sequence"/>
</dbReference>
<protein>
    <submittedName>
        <fullName evidence="2">Uncharacterized protein</fullName>
    </submittedName>
</protein>
<dbReference type="InterPro" id="IPR010640">
    <property type="entry name" value="Low_temperature_requirement_A"/>
</dbReference>
<reference evidence="2" key="1">
    <citation type="journal article" date="2020" name="Stud. Mycol.">
        <title>101 Dothideomycetes genomes: a test case for predicting lifestyles and emergence of pathogens.</title>
        <authorList>
            <person name="Haridas S."/>
            <person name="Albert R."/>
            <person name="Binder M."/>
            <person name="Bloem J."/>
            <person name="Labutti K."/>
            <person name="Salamov A."/>
            <person name="Andreopoulos B."/>
            <person name="Baker S."/>
            <person name="Barry K."/>
            <person name="Bills G."/>
            <person name="Bluhm B."/>
            <person name="Cannon C."/>
            <person name="Castanera R."/>
            <person name="Culley D."/>
            <person name="Daum C."/>
            <person name="Ezra D."/>
            <person name="Gonzalez J."/>
            <person name="Henrissat B."/>
            <person name="Kuo A."/>
            <person name="Liang C."/>
            <person name="Lipzen A."/>
            <person name="Lutzoni F."/>
            <person name="Magnuson J."/>
            <person name="Mondo S."/>
            <person name="Nolan M."/>
            <person name="Ohm R."/>
            <person name="Pangilinan J."/>
            <person name="Park H.-J."/>
            <person name="Ramirez L."/>
            <person name="Alfaro M."/>
            <person name="Sun H."/>
            <person name="Tritt A."/>
            <person name="Yoshinaga Y."/>
            <person name="Zwiers L.-H."/>
            <person name="Turgeon B."/>
            <person name="Goodwin S."/>
            <person name="Spatafora J."/>
            <person name="Crous P."/>
            <person name="Grigoriev I."/>
        </authorList>
    </citation>
    <scope>NUCLEOTIDE SEQUENCE</scope>
    <source>
        <strain evidence="2">CBS 279.74</strain>
    </source>
</reference>
<keyword evidence="3" id="KW-1185">Reference proteome</keyword>
<feature type="transmembrane region" description="Helical" evidence="1">
    <location>
        <begin position="345"/>
        <end position="364"/>
    </location>
</feature>
<name>A0A6G1KD09_9PLEO</name>
<keyword evidence="1" id="KW-1133">Transmembrane helix</keyword>
<dbReference type="EMBL" id="MU005768">
    <property type="protein sequence ID" value="KAF2710708.1"/>
    <property type="molecule type" value="Genomic_DNA"/>
</dbReference>
<organism evidence="2 3">
    <name type="scientific">Pleomassaria siparia CBS 279.74</name>
    <dbReference type="NCBI Taxonomy" id="1314801"/>
    <lineage>
        <taxon>Eukaryota</taxon>
        <taxon>Fungi</taxon>
        <taxon>Dikarya</taxon>
        <taxon>Ascomycota</taxon>
        <taxon>Pezizomycotina</taxon>
        <taxon>Dothideomycetes</taxon>
        <taxon>Pleosporomycetidae</taxon>
        <taxon>Pleosporales</taxon>
        <taxon>Pleomassariaceae</taxon>
        <taxon>Pleomassaria</taxon>
    </lineage>
</organism>